<reference evidence="1" key="1">
    <citation type="submission" date="2020-06" db="EMBL/GenBank/DDBJ databases">
        <title>Draft genome of Bugula neritina, a colonial animal packing powerful symbionts and potential medicines.</title>
        <authorList>
            <person name="Rayko M."/>
        </authorList>
    </citation>
    <scope>NUCLEOTIDE SEQUENCE [LARGE SCALE GENOMIC DNA]</scope>
    <source>
        <strain evidence="1">Kwan_BN1</strain>
    </source>
</reference>
<sequence length="259" mass="26978">MNQLDAISYQVSVLYCSCEGGNVTKTECSPGTYNSNSNSDSVSACLACDPGYYSSAGAASCTVCPAGFACPTALLADQVQCVTGQYSLDGQATCTECSANTPGYVCKSTNAAPVLHLPCFYMTYHHPVNISTAHLNAVVLPSGSKCPSEGMTSHTVCASGEYQTGNGQTDCLDCPAGHECSDPTSSPVSCDAGTYSPDKSTNCTQCSSDVLLFSHSISPPQDTTSHLEDNQSVISVLLDIPVTQLILNFALIIMSVLLE</sequence>
<keyword evidence="2" id="KW-1185">Reference proteome</keyword>
<dbReference type="SUPFAM" id="SSF57184">
    <property type="entry name" value="Growth factor receptor domain"/>
    <property type="match status" value="1"/>
</dbReference>
<protein>
    <submittedName>
        <fullName evidence="1">Uncharacterized protein</fullName>
    </submittedName>
</protein>
<dbReference type="SMART" id="SM01411">
    <property type="entry name" value="Ephrin_rec_like"/>
    <property type="match status" value="3"/>
</dbReference>
<gene>
    <name evidence="1" type="ORF">EB796_010062</name>
</gene>
<dbReference type="PANTHER" id="PTHR46104:SF1">
    <property type="entry name" value="GENE 9195-RELATED"/>
    <property type="match status" value="1"/>
</dbReference>
<evidence type="ECO:0000313" key="2">
    <source>
        <dbReference type="Proteomes" id="UP000593567"/>
    </source>
</evidence>
<dbReference type="OrthoDB" id="6157818at2759"/>
<dbReference type="Gene3D" id="2.10.50.10">
    <property type="entry name" value="Tumor Necrosis Factor Receptor, subunit A, domain 2"/>
    <property type="match status" value="2"/>
</dbReference>
<dbReference type="AlphaFoldDB" id="A0A7J7JYZ6"/>
<dbReference type="Proteomes" id="UP000593567">
    <property type="component" value="Unassembled WGS sequence"/>
</dbReference>
<dbReference type="PANTHER" id="PTHR46104">
    <property type="entry name" value="GENE 9195-RELATED-RELATED"/>
    <property type="match status" value="1"/>
</dbReference>
<evidence type="ECO:0000313" key="1">
    <source>
        <dbReference type="EMBL" id="KAF6031630.1"/>
    </source>
</evidence>
<dbReference type="InterPro" id="IPR009030">
    <property type="entry name" value="Growth_fac_rcpt_cys_sf"/>
</dbReference>
<proteinExistence type="predicted"/>
<name>A0A7J7JYZ6_BUGNE</name>
<comment type="caution">
    <text evidence="1">The sequence shown here is derived from an EMBL/GenBank/DDBJ whole genome shotgun (WGS) entry which is preliminary data.</text>
</comment>
<accession>A0A7J7JYZ6</accession>
<dbReference type="EMBL" id="VXIV02001584">
    <property type="protein sequence ID" value="KAF6031630.1"/>
    <property type="molecule type" value="Genomic_DNA"/>
</dbReference>
<organism evidence="1 2">
    <name type="scientific">Bugula neritina</name>
    <name type="common">Brown bryozoan</name>
    <name type="synonym">Sertularia neritina</name>
    <dbReference type="NCBI Taxonomy" id="10212"/>
    <lineage>
        <taxon>Eukaryota</taxon>
        <taxon>Metazoa</taxon>
        <taxon>Spiralia</taxon>
        <taxon>Lophotrochozoa</taxon>
        <taxon>Bryozoa</taxon>
        <taxon>Gymnolaemata</taxon>
        <taxon>Cheilostomatida</taxon>
        <taxon>Flustrina</taxon>
        <taxon>Buguloidea</taxon>
        <taxon>Bugulidae</taxon>
        <taxon>Bugula</taxon>
    </lineage>
</organism>